<dbReference type="InterPro" id="IPR009057">
    <property type="entry name" value="Homeodomain-like_sf"/>
</dbReference>
<evidence type="ECO:0000259" key="4">
    <source>
        <dbReference type="PROSITE" id="PS01124"/>
    </source>
</evidence>
<sequence length="330" mass="38205">MTMSERIEFIQGSSTTLFRQLEEIYNVKTVDNQIVVENSSLNLTFNVLQPFDGIEIIIHKIKFFVDTEYIVKGSEIDNYIYFKFNYKASDTIQLLDDVYDYQSNDNGMSIYSTGIPLIINYKVGDVAEWVSVRISKDYYHNKLSFLANYIGEVFNKENPWAVFDIVPLKVYLSLKEIMNQEHGSRILKNGIIVSKVIECLAYFLDRVIDRERLEKPNQTIHPDDLILMSTIKNELLSLNVKTPSLTDLSKQYGISVSKLKRDFNSVFGTSVHKFHLDYKLETSRILLTSQSYSITEVSRKLGFSRVSKFSLAFKNKFGYSPKDIAQKFQK</sequence>
<dbReference type="Pfam" id="PF12833">
    <property type="entry name" value="HTH_18"/>
    <property type="match status" value="1"/>
</dbReference>
<dbReference type="SUPFAM" id="SSF46689">
    <property type="entry name" value="Homeodomain-like"/>
    <property type="match status" value="1"/>
</dbReference>
<proteinExistence type="predicted"/>
<feature type="domain" description="HTH araC/xylS-type" evidence="4">
    <location>
        <begin position="244"/>
        <end position="327"/>
    </location>
</feature>
<dbReference type="InterPro" id="IPR018062">
    <property type="entry name" value="HTH_AraC-typ_CS"/>
</dbReference>
<organism evidence="5 6">
    <name type="scientific">Flammeovirga pectinis</name>
    <dbReference type="NCBI Taxonomy" id="2494373"/>
    <lineage>
        <taxon>Bacteria</taxon>
        <taxon>Pseudomonadati</taxon>
        <taxon>Bacteroidota</taxon>
        <taxon>Cytophagia</taxon>
        <taxon>Cytophagales</taxon>
        <taxon>Flammeovirgaceae</taxon>
        <taxon>Flammeovirga</taxon>
    </lineage>
</organism>
<keyword evidence="2" id="KW-0238">DNA-binding</keyword>
<dbReference type="PROSITE" id="PS01124">
    <property type="entry name" value="HTH_ARAC_FAMILY_2"/>
    <property type="match status" value="1"/>
</dbReference>
<dbReference type="Proteomes" id="UP000267268">
    <property type="component" value="Chromosome 1"/>
</dbReference>
<protein>
    <submittedName>
        <fullName evidence="5">AraC family transcriptional regulator</fullName>
    </submittedName>
</protein>
<dbReference type="InterPro" id="IPR053142">
    <property type="entry name" value="PchR_regulatory_protein"/>
</dbReference>
<accession>A0A3Q9FNW5</accession>
<dbReference type="PANTHER" id="PTHR47893">
    <property type="entry name" value="REGULATORY PROTEIN PCHR"/>
    <property type="match status" value="1"/>
</dbReference>
<keyword evidence="3" id="KW-0804">Transcription</keyword>
<keyword evidence="6" id="KW-1185">Reference proteome</keyword>
<evidence type="ECO:0000313" key="6">
    <source>
        <dbReference type="Proteomes" id="UP000267268"/>
    </source>
</evidence>
<dbReference type="SMART" id="SM00342">
    <property type="entry name" value="HTH_ARAC"/>
    <property type="match status" value="1"/>
</dbReference>
<dbReference type="GO" id="GO:0043565">
    <property type="term" value="F:sequence-specific DNA binding"/>
    <property type="evidence" value="ECO:0007669"/>
    <property type="project" value="InterPro"/>
</dbReference>
<dbReference type="KEGG" id="fll:EI427_09930"/>
<dbReference type="PANTHER" id="PTHR47893:SF1">
    <property type="entry name" value="REGULATORY PROTEIN PCHR"/>
    <property type="match status" value="1"/>
</dbReference>
<dbReference type="AlphaFoldDB" id="A0A3Q9FNW5"/>
<gene>
    <name evidence="5" type="ORF">EI427_09930</name>
</gene>
<evidence type="ECO:0000256" key="2">
    <source>
        <dbReference type="ARBA" id="ARBA00023125"/>
    </source>
</evidence>
<name>A0A3Q9FNW5_9BACT</name>
<dbReference type="Gene3D" id="1.10.10.60">
    <property type="entry name" value="Homeodomain-like"/>
    <property type="match status" value="1"/>
</dbReference>
<dbReference type="GO" id="GO:0003700">
    <property type="term" value="F:DNA-binding transcription factor activity"/>
    <property type="evidence" value="ECO:0007669"/>
    <property type="project" value="InterPro"/>
</dbReference>
<reference evidence="5 6" key="1">
    <citation type="submission" date="2018-12" db="EMBL/GenBank/DDBJ databases">
        <title>Flammeovirga pectinis sp. nov., isolated from the gut of the Korean scallop, Patinopecten yessoensis.</title>
        <authorList>
            <person name="Bae J.-W."/>
            <person name="Jeong Y.-S."/>
            <person name="Kang W."/>
        </authorList>
    </citation>
    <scope>NUCLEOTIDE SEQUENCE [LARGE SCALE GENOMIC DNA]</scope>
    <source>
        <strain evidence="5 6">L12M1</strain>
    </source>
</reference>
<dbReference type="EMBL" id="CP034562">
    <property type="protein sequence ID" value="AZQ62541.1"/>
    <property type="molecule type" value="Genomic_DNA"/>
</dbReference>
<dbReference type="PROSITE" id="PS00041">
    <property type="entry name" value="HTH_ARAC_FAMILY_1"/>
    <property type="match status" value="1"/>
</dbReference>
<evidence type="ECO:0000256" key="1">
    <source>
        <dbReference type="ARBA" id="ARBA00023015"/>
    </source>
</evidence>
<dbReference type="InterPro" id="IPR018060">
    <property type="entry name" value="HTH_AraC"/>
</dbReference>
<keyword evidence="1" id="KW-0805">Transcription regulation</keyword>
<dbReference type="OrthoDB" id="1156172at2"/>
<evidence type="ECO:0000313" key="5">
    <source>
        <dbReference type="EMBL" id="AZQ62541.1"/>
    </source>
</evidence>
<evidence type="ECO:0000256" key="3">
    <source>
        <dbReference type="ARBA" id="ARBA00023163"/>
    </source>
</evidence>